<feature type="transmembrane region" description="Helical" evidence="6">
    <location>
        <begin position="388"/>
        <end position="405"/>
    </location>
</feature>
<reference evidence="13" key="3">
    <citation type="submission" date="2021-01" db="EMBL/GenBank/DDBJ databases">
        <title>Phytophthora aleatoria, a newly-described species from Pinus radiata is distinct from Phytophthora cactorum isolates based on comparative genomics.</title>
        <authorList>
            <person name="Mcdougal R."/>
            <person name="Panda P."/>
            <person name="Williams N."/>
            <person name="Studholme D.J."/>
        </authorList>
    </citation>
    <scope>NUCLEOTIDE SEQUENCE</scope>
    <source>
        <strain evidence="13">NZFS 3830</strain>
    </source>
</reference>
<keyword evidence="7" id="KW-0732">Signal</keyword>
<dbReference type="Proteomes" id="UP000735874">
    <property type="component" value="Unassembled WGS sequence"/>
</dbReference>
<feature type="transmembrane region" description="Helical" evidence="6">
    <location>
        <begin position="316"/>
        <end position="339"/>
    </location>
</feature>
<dbReference type="Gene3D" id="2.40.30.10">
    <property type="entry name" value="Translation factors"/>
    <property type="match status" value="1"/>
</dbReference>
<dbReference type="OrthoDB" id="167398at2759"/>
<evidence type="ECO:0000313" key="10">
    <source>
        <dbReference type="EMBL" id="KAG2866676.1"/>
    </source>
</evidence>
<reference evidence="10" key="2">
    <citation type="submission" date="2018-10" db="EMBL/GenBank/DDBJ databases">
        <title>Effector identification in a new, highly contiguous assembly of the strawberry crown rot pathogen Phytophthora cactorum.</title>
        <authorList>
            <person name="Armitage A.D."/>
            <person name="Nellist C.F."/>
            <person name="Bates H."/>
            <person name="Vickerstaff R.J."/>
            <person name="Harrison R.J."/>
        </authorList>
    </citation>
    <scope>NUCLEOTIDE SEQUENCE</scope>
    <source>
        <strain evidence="10">15-7</strain>
        <strain evidence="11">4040</strain>
        <strain evidence="12">P415</strain>
    </source>
</reference>
<dbReference type="InterPro" id="IPR005018">
    <property type="entry name" value="DOMON_domain"/>
</dbReference>
<evidence type="ECO:0000313" key="11">
    <source>
        <dbReference type="EMBL" id="KAG2952632.1"/>
    </source>
</evidence>
<feature type="transmembrane region" description="Helical" evidence="6">
    <location>
        <begin position="412"/>
        <end position="430"/>
    </location>
</feature>
<dbReference type="Proteomes" id="UP000736787">
    <property type="component" value="Unassembled WGS sequence"/>
</dbReference>
<evidence type="ECO:0000313" key="12">
    <source>
        <dbReference type="EMBL" id="KAG2997250.1"/>
    </source>
</evidence>
<dbReference type="Proteomes" id="UP000697107">
    <property type="component" value="Unassembled WGS sequence"/>
</dbReference>
<dbReference type="EMBL" id="RCML01000028">
    <property type="protein sequence ID" value="KAG2997250.1"/>
    <property type="molecule type" value="Genomic_DNA"/>
</dbReference>
<proteinExistence type="predicted"/>
<dbReference type="InterPro" id="IPR013121">
    <property type="entry name" value="Fe_red_NAD-bd_6"/>
</dbReference>
<feature type="transmembrane region" description="Helical" evidence="6">
    <location>
        <begin position="436"/>
        <end position="455"/>
    </location>
</feature>
<dbReference type="SFLD" id="SFLDS00052">
    <property type="entry name" value="Ferric_Reductase_Domain"/>
    <property type="match status" value="1"/>
</dbReference>
<evidence type="ECO:0000256" key="3">
    <source>
        <dbReference type="ARBA" id="ARBA00022989"/>
    </source>
</evidence>
<name>A0A329SSE8_9STRA</name>
<dbReference type="InterPro" id="IPR013112">
    <property type="entry name" value="FAD-bd_8"/>
</dbReference>
<sequence length="739" mass="79018">MTRSFLPLLATALAAASPMASAAVSNSSICSSAAFQALSGTRLGDSPIFMRALVQGDEVCIEYQLDASVASSATWFGVGPSRDSSMVSSPASNVMMFFKDSGTPTSYVLGGYVNSDVTEESDLSSFVSGSASTTSMSFSFQRTLAAASSSDVAISATGSTDFIWAYGTSWPISMHRSGTNGAATFNIAAAATATGSNAGASTTVSSSASAPWCDDKNCPGIVGGIAFATMAVCGLLLTAALKTSPVGKILLHRTVAPPPVKLTTNAPVPKPHTMFIQTLADLHLGELLVMLIFVAAVVVLIVLLSDEENYVVSGQVSLLILMFLILPVARLPVWSVLFGSSFERIVKFHRWLGVIMNIAVIVHVVQASDVVDLTLNEKYGEVTPLPGFVAFICFVAMLFLSIEYIRRMFFEVFYFTHRVLSIVGFVFTILHAPKLIGLALCVPLGLYALGLLYRWSSAFTGSYKASATVHSGSNSTTLVLEPTPKTGKMAMNVNPGSYFLVRLPAISATQWHPFSSVVTPDGKSLGFTIKAMGNGSFTRKLLEKAGTQYEFTANLCGPFGKMSLNVDRYDAVVLVAGGVGITPMMSLINQTRLFPTGTGDSDKAPKASDWYVLWSVREPEDILMMEQFLPTHAQLDYAGRASIQDPNMAILGNNAPAPVNINWMFHVSNARTDGVVTRANGETLSYRGGQPILDELINTSRFNGRKVTVVACGPPTMTVEAQALARNCNFDFHKEVFNW</sequence>
<dbReference type="EMBL" id="MJFZ01000059">
    <property type="protein sequence ID" value="RAW39777.1"/>
    <property type="molecule type" value="Genomic_DNA"/>
</dbReference>
<dbReference type="InterPro" id="IPR013130">
    <property type="entry name" value="Fe3_Rdtase_TM_dom"/>
</dbReference>
<dbReference type="SUPFAM" id="SSF52343">
    <property type="entry name" value="Ferredoxin reductase-like, C-terminal NADP-linked domain"/>
    <property type="match status" value="1"/>
</dbReference>
<dbReference type="EMBL" id="RCMK01000035">
    <property type="protein sequence ID" value="KAG2952632.1"/>
    <property type="molecule type" value="Genomic_DNA"/>
</dbReference>
<keyword evidence="3 6" id="KW-1133">Transmembrane helix</keyword>
<dbReference type="VEuPathDB" id="FungiDB:PC110_g3998"/>
<dbReference type="InterPro" id="IPR045266">
    <property type="entry name" value="DOH_DOMON"/>
</dbReference>
<dbReference type="PROSITE" id="PS50836">
    <property type="entry name" value="DOMON"/>
    <property type="match status" value="1"/>
</dbReference>
<dbReference type="InterPro" id="IPR050369">
    <property type="entry name" value="RBOH/FRE"/>
</dbReference>
<dbReference type="Pfam" id="PF01794">
    <property type="entry name" value="Ferric_reduct"/>
    <property type="match status" value="1"/>
</dbReference>
<dbReference type="EMBL" id="JAENGZ010000014">
    <property type="protein sequence ID" value="KAG6973831.1"/>
    <property type="molecule type" value="Genomic_DNA"/>
</dbReference>
<comment type="subcellular location">
    <subcellularLocation>
        <location evidence="1">Membrane</location>
        <topology evidence="1">Multi-pass membrane protein</topology>
    </subcellularLocation>
</comment>
<dbReference type="CDD" id="cd09631">
    <property type="entry name" value="DOMON_DOH"/>
    <property type="match status" value="1"/>
</dbReference>
<keyword evidence="15" id="KW-1185">Reference proteome</keyword>
<reference evidence="14 15" key="1">
    <citation type="submission" date="2018-01" db="EMBL/GenBank/DDBJ databases">
        <title>Draft genome of the strawberry crown rot pathogen Phytophthora cactorum.</title>
        <authorList>
            <person name="Armitage A.D."/>
            <person name="Lysoe E."/>
            <person name="Nellist C.F."/>
            <person name="Harrison R.J."/>
            <person name="Brurberg M.B."/>
        </authorList>
    </citation>
    <scope>NUCLEOTIDE SEQUENCE [LARGE SCALE GENOMIC DNA]</scope>
    <source>
        <strain evidence="14 15">10300</strain>
    </source>
</reference>
<dbReference type="CDD" id="cd06186">
    <property type="entry name" value="NOX_Duox_like_FAD_NADP"/>
    <property type="match status" value="1"/>
</dbReference>
<dbReference type="Proteomes" id="UP000688947">
    <property type="component" value="Unassembled WGS sequence"/>
</dbReference>
<dbReference type="GO" id="GO:0016491">
    <property type="term" value="F:oxidoreductase activity"/>
    <property type="evidence" value="ECO:0007669"/>
    <property type="project" value="UniProtKB-KW"/>
</dbReference>
<evidence type="ECO:0000313" key="15">
    <source>
        <dbReference type="Proteomes" id="UP000251314"/>
    </source>
</evidence>
<organism evidence="14 15">
    <name type="scientific">Phytophthora cactorum</name>
    <dbReference type="NCBI Taxonomy" id="29920"/>
    <lineage>
        <taxon>Eukaryota</taxon>
        <taxon>Sar</taxon>
        <taxon>Stramenopiles</taxon>
        <taxon>Oomycota</taxon>
        <taxon>Peronosporomycetes</taxon>
        <taxon>Peronosporales</taxon>
        <taxon>Peronosporaceae</taxon>
        <taxon>Phytophthora</taxon>
    </lineage>
</organism>
<dbReference type="Gene3D" id="3.40.50.80">
    <property type="entry name" value="Nucleotide-binding domain of ferredoxin-NADP reductase (FNR) module"/>
    <property type="match status" value="1"/>
</dbReference>
<feature type="transmembrane region" description="Helical" evidence="6">
    <location>
        <begin position="284"/>
        <end position="304"/>
    </location>
</feature>
<evidence type="ECO:0000259" key="9">
    <source>
        <dbReference type="PROSITE" id="PS51384"/>
    </source>
</evidence>
<feature type="transmembrane region" description="Helical" evidence="6">
    <location>
        <begin position="351"/>
        <end position="368"/>
    </location>
</feature>
<evidence type="ECO:0000259" key="8">
    <source>
        <dbReference type="PROSITE" id="PS50836"/>
    </source>
</evidence>
<evidence type="ECO:0000256" key="7">
    <source>
        <dbReference type="SAM" id="SignalP"/>
    </source>
</evidence>
<evidence type="ECO:0000256" key="2">
    <source>
        <dbReference type="ARBA" id="ARBA00022692"/>
    </source>
</evidence>
<dbReference type="PROSITE" id="PS51384">
    <property type="entry name" value="FAD_FR"/>
    <property type="match status" value="1"/>
</dbReference>
<accession>A0A329SSE8</accession>
<keyword evidence="2 6" id="KW-0812">Transmembrane</keyword>
<dbReference type="GO" id="GO:0005886">
    <property type="term" value="C:plasma membrane"/>
    <property type="evidence" value="ECO:0007669"/>
    <property type="project" value="TreeGrafter"/>
</dbReference>
<dbReference type="InterPro" id="IPR017927">
    <property type="entry name" value="FAD-bd_FR_type"/>
</dbReference>
<dbReference type="EMBL" id="RCMG01000036">
    <property type="protein sequence ID" value="KAG2866676.1"/>
    <property type="molecule type" value="Genomic_DNA"/>
</dbReference>
<evidence type="ECO:0000313" key="14">
    <source>
        <dbReference type="EMBL" id="RAW39777.1"/>
    </source>
</evidence>
<evidence type="ECO:0000313" key="13">
    <source>
        <dbReference type="EMBL" id="KAG6973831.1"/>
    </source>
</evidence>
<feature type="chain" id="PRO_5040068005" description="DOMON domain-containing protein" evidence="7">
    <location>
        <begin position="23"/>
        <end position="739"/>
    </location>
</feature>
<dbReference type="Pfam" id="PF08030">
    <property type="entry name" value="NAD_binding_6"/>
    <property type="match status" value="1"/>
</dbReference>
<evidence type="ECO:0000256" key="1">
    <source>
        <dbReference type="ARBA" id="ARBA00004141"/>
    </source>
</evidence>
<feature type="domain" description="FAD-binding FR-type" evidence="9">
    <location>
        <begin position="456"/>
        <end position="565"/>
    </location>
</feature>
<dbReference type="SFLD" id="SFLDG01168">
    <property type="entry name" value="Ferric_reductase_subgroup_(FRE"/>
    <property type="match status" value="1"/>
</dbReference>
<feature type="transmembrane region" description="Helical" evidence="6">
    <location>
        <begin position="221"/>
        <end position="241"/>
    </location>
</feature>
<keyword evidence="4" id="KW-0560">Oxidoreductase</keyword>
<dbReference type="SUPFAM" id="SSF63380">
    <property type="entry name" value="Riboflavin synthase domain-like"/>
    <property type="match status" value="1"/>
</dbReference>
<evidence type="ECO:0000256" key="5">
    <source>
        <dbReference type="ARBA" id="ARBA00023136"/>
    </source>
</evidence>
<feature type="signal peptide" evidence="7">
    <location>
        <begin position="1"/>
        <end position="22"/>
    </location>
</feature>
<protein>
    <recommendedName>
        <fullName evidence="16">DOMON domain-containing protein</fullName>
    </recommendedName>
</protein>
<dbReference type="Proteomes" id="UP000251314">
    <property type="component" value="Unassembled WGS sequence"/>
</dbReference>
<dbReference type="STRING" id="29920.A0A329SSE8"/>
<dbReference type="InterPro" id="IPR039261">
    <property type="entry name" value="FNR_nucleotide-bd"/>
</dbReference>
<evidence type="ECO:0008006" key="16">
    <source>
        <dbReference type="Google" id="ProtNLM"/>
    </source>
</evidence>
<dbReference type="InterPro" id="IPR017938">
    <property type="entry name" value="Riboflavin_synthase-like_b-brl"/>
</dbReference>
<dbReference type="AlphaFoldDB" id="A0A329SSE8"/>
<dbReference type="PANTHER" id="PTHR11972:SF69">
    <property type="entry name" value="FERRIC REDUCTION OXIDASE 6-RELATED"/>
    <property type="match status" value="1"/>
</dbReference>
<comment type="caution">
    <text evidence="14">The sequence shown here is derived from an EMBL/GenBank/DDBJ whole genome shotgun (WGS) entry which is preliminary data.</text>
</comment>
<evidence type="ECO:0000256" key="4">
    <source>
        <dbReference type="ARBA" id="ARBA00023002"/>
    </source>
</evidence>
<feature type="domain" description="DOMON" evidence="8">
    <location>
        <begin position="46"/>
        <end position="167"/>
    </location>
</feature>
<evidence type="ECO:0000256" key="6">
    <source>
        <dbReference type="SAM" id="Phobius"/>
    </source>
</evidence>
<gene>
    <name evidence="13" type="ORF">JG687_00000679</name>
    <name evidence="14" type="ORF">PC110_g3998</name>
    <name evidence="10" type="ORF">PC113_g2619</name>
    <name evidence="11" type="ORF">PC117_g2651</name>
    <name evidence="12" type="ORF">PC118_g2030</name>
</gene>
<dbReference type="PANTHER" id="PTHR11972">
    <property type="entry name" value="NADPH OXIDASE"/>
    <property type="match status" value="1"/>
</dbReference>
<dbReference type="FunFam" id="3.40.50.80:FF:000059">
    <property type="entry name" value="Ferric reduction oxidase 4"/>
    <property type="match status" value="1"/>
</dbReference>
<keyword evidence="5 6" id="KW-0472">Membrane</keyword>
<dbReference type="Pfam" id="PF08022">
    <property type="entry name" value="FAD_binding_8"/>
    <property type="match status" value="1"/>
</dbReference>